<dbReference type="KEGG" id="mten:GWK48_11255"/>
<dbReference type="SUPFAM" id="SSF52540">
    <property type="entry name" value="P-loop containing nucleoside triphosphate hydrolases"/>
    <property type="match status" value="1"/>
</dbReference>
<dbReference type="Gene3D" id="3.40.50.300">
    <property type="entry name" value="P-loop containing nucleotide triphosphate hydrolases"/>
    <property type="match status" value="1"/>
</dbReference>
<proteinExistence type="predicted"/>
<name>A0A6N0NYK0_9CREN</name>
<evidence type="ECO:0000313" key="3">
    <source>
        <dbReference type="Proteomes" id="UP000509301"/>
    </source>
</evidence>
<reference evidence="2 3" key="1">
    <citation type="submission" date="2020-02" db="EMBL/GenBank/DDBJ databases">
        <title>Comparative genome analysis reveals the metabolism and evolution of the thermophilic archaeal genus Metallosphaera.</title>
        <authorList>
            <person name="Jiang C."/>
        </authorList>
    </citation>
    <scope>NUCLEOTIDE SEQUENCE [LARGE SCALE GENOMIC DNA]</scope>
    <source>
        <strain evidence="2 3">Ric-A</strain>
    </source>
</reference>
<keyword evidence="2" id="KW-0547">Nucleotide-binding</keyword>
<gene>
    <name evidence="2" type="ORF">GWK48_11255</name>
</gene>
<keyword evidence="2" id="KW-0067">ATP-binding</keyword>
<dbReference type="GO" id="GO:0016887">
    <property type="term" value="F:ATP hydrolysis activity"/>
    <property type="evidence" value="ECO:0007669"/>
    <property type="project" value="InterPro"/>
</dbReference>
<dbReference type="GeneID" id="55642528"/>
<dbReference type="Pfam" id="PF13401">
    <property type="entry name" value="AAA_22"/>
    <property type="match status" value="1"/>
</dbReference>
<feature type="domain" description="ORC1/DEAH AAA+ ATPase" evidence="1">
    <location>
        <begin position="41"/>
        <end position="210"/>
    </location>
</feature>
<dbReference type="InterPro" id="IPR027417">
    <property type="entry name" value="P-loop_NTPase"/>
</dbReference>
<dbReference type="Proteomes" id="UP000509301">
    <property type="component" value="Chromosome"/>
</dbReference>
<dbReference type="EMBL" id="CP049074">
    <property type="protein sequence ID" value="QKR00883.1"/>
    <property type="molecule type" value="Genomic_DNA"/>
</dbReference>
<dbReference type="RefSeq" id="WP_174632320.1">
    <property type="nucleotide sequence ID" value="NZ_CP049074.1"/>
</dbReference>
<evidence type="ECO:0000313" key="2">
    <source>
        <dbReference type="EMBL" id="QKR00883.1"/>
    </source>
</evidence>
<dbReference type="AlphaFoldDB" id="A0A6N0NYK0"/>
<keyword evidence="3" id="KW-1185">Reference proteome</keyword>
<dbReference type="GO" id="GO:0005524">
    <property type="term" value="F:ATP binding"/>
    <property type="evidence" value="ECO:0007669"/>
    <property type="project" value="UniProtKB-KW"/>
</dbReference>
<accession>A0A6N0NYK0</accession>
<dbReference type="OrthoDB" id="40994at2157"/>
<organism evidence="2 3">
    <name type="scientific">Metallosphaera tengchongensis</name>
    <dbReference type="NCBI Taxonomy" id="1532350"/>
    <lineage>
        <taxon>Archaea</taxon>
        <taxon>Thermoproteota</taxon>
        <taxon>Thermoprotei</taxon>
        <taxon>Sulfolobales</taxon>
        <taxon>Sulfolobaceae</taxon>
        <taxon>Metallosphaera</taxon>
    </lineage>
</organism>
<sequence length="444" mass="50487">MVCEFPEYTVTQWNSKPRLGGRRWNEGVSELEKLAKSEGFGVAVVLGSPGMGKTAVLLALKNRLADSNFFTVFIDLAGKEDLVEEFWRNLDKEKLKAEAYTYLAKHKKEIGYSRLARIAKEFHAWLDMECKKGKHNPQYAHLFRVYCIYSSYSNTIDDIINLIDDVSKIGKRVVLLVDETRNVGGIMNPLHRLLNSNLKFKLVLTLIPEVLSTITDGALKRRLEEDALRVDLSPPLSEEEIRGIISAYCEEYADPLARAIKDVKTANEVLIKARELYNEAAKECVGSSSKCIEDQLSSSLGIDEPMQASKELEKRIREGLNRLMNDFGIKYVHGKGKRMRTPDNQTVIPDIYFVTKDRVFIGDVKITNKDNVNNIENVRKFSMIERDESGMGVVKFIISNVDNINVSGVKVFKIDNEKMNKILKGTDNELLLQELRRILKELMS</sequence>
<protein>
    <submittedName>
        <fullName evidence="2">ATP-binding protein</fullName>
    </submittedName>
</protein>
<dbReference type="InterPro" id="IPR049945">
    <property type="entry name" value="AAA_22"/>
</dbReference>
<evidence type="ECO:0000259" key="1">
    <source>
        <dbReference type="Pfam" id="PF13401"/>
    </source>
</evidence>